<evidence type="ECO:0000313" key="7">
    <source>
        <dbReference type="EMBL" id="CAH1407445.1"/>
    </source>
</evidence>
<gene>
    <name evidence="7" type="ORF">NEZAVI_LOCUS15160</name>
</gene>
<dbReference type="InterPro" id="IPR000734">
    <property type="entry name" value="TAG_lipase"/>
</dbReference>
<dbReference type="Pfam" id="PF00151">
    <property type="entry name" value="Lipase"/>
    <property type="match status" value="1"/>
</dbReference>
<dbReference type="GO" id="GO:0005615">
    <property type="term" value="C:extracellular space"/>
    <property type="evidence" value="ECO:0007669"/>
    <property type="project" value="TreeGrafter"/>
</dbReference>
<comment type="subcellular location">
    <subcellularLocation>
        <location evidence="1">Secreted</location>
    </subcellularLocation>
</comment>
<keyword evidence="3" id="KW-0964">Secreted</keyword>
<dbReference type="CDD" id="cd00707">
    <property type="entry name" value="Pancreat_lipase_like"/>
    <property type="match status" value="1"/>
</dbReference>
<dbReference type="PANTHER" id="PTHR11610">
    <property type="entry name" value="LIPASE"/>
    <property type="match status" value="1"/>
</dbReference>
<reference evidence="7" key="1">
    <citation type="submission" date="2022-01" db="EMBL/GenBank/DDBJ databases">
        <authorList>
            <person name="King R."/>
        </authorList>
    </citation>
    <scope>NUCLEOTIDE SEQUENCE</scope>
</reference>
<dbReference type="Proteomes" id="UP001152798">
    <property type="component" value="Chromosome 7"/>
</dbReference>
<evidence type="ECO:0000313" key="8">
    <source>
        <dbReference type="Proteomes" id="UP001152798"/>
    </source>
</evidence>
<organism evidence="7 8">
    <name type="scientific">Nezara viridula</name>
    <name type="common">Southern green stink bug</name>
    <name type="synonym">Cimex viridulus</name>
    <dbReference type="NCBI Taxonomy" id="85310"/>
    <lineage>
        <taxon>Eukaryota</taxon>
        <taxon>Metazoa</taxon>
        <taxon>Ecdysozoa</taxon>
        <taxon>Arthropoda</taxon>
        <taxon>Hexapoda</taxon>
        <taxon>Insecta</taxon>
        <taxon>Pterygota</taxon>
        <taxon>Neoptera</taxon>
        <taxon>Paraneoptera</taxon>
        <taxon>Hemiptera</taxon>
        <taxon>Heteroptera</taxon>
        <taxon>Panheteroptera</taxon>
        <taxon>Pentatomomorpha</taxon>
        <taxon>Pentatomoidea</taxon>
        <taxon>Pentatomidae</taxon>
        <taxon>Pentatominae</taxon>
        <taxon>Nezara</taxon>
    </lineage>
</organism>
<evidence type="ECO:0000256" key="3">
    <source>
        <dbReference type="ARBA" id="ARBA00022525"/>
    </source>
</evidence>
<dbReference type="EMBL" id="OV725083">
    <property type="protein sequence ID" value="CAH1407445.1"/>
    <property type="molecule type" value="Genomic_DNA"/>
</dbReference>
<evidence type="ECO:0000256" key="1">
    <source>
        <dbReference type="ARBA" id="ARBA00004613"/>
    </source>
</evidence>
<name>A0A9P0HSG0_NEZVI</name>
<evidence type="ECO:0000256" key="4">
    <source>
        <dbReference type="RuleBase" id="RU004262"/>
    </source>
</evidence>
<dbReference type="GO" id="GO:0016298">
    <property type="term" value="F:lipase activity"/>
    <property type="evidence" value="ECO:0007669"/>
    <property type="project" value="InterPro"/>
</dbReference>
<dbReference type="InterPro" id="IPR033906">
    <property type="entry name" value="Lipase_N"/>
</dbReference>
<feature type="signal peptide" evidence="5">
    <location>
        <begin position="1"/>
        <end position="17"/>
    </location>
</feature>
<evidence type="ECO:0000259" key="6">
    <source>
        <dbReference type="Pfam" id="PF00151"/>
    </source>
</evidence>
<dbReference type="InterPro" id="IPR029058">
    <property type="entry name" value="AB_hydrolase_fold"/>
</dbReference>
<dbReference type="GO" id="GO:0017171">
    <property type="term" value="F:serine hydrolase activity"/>
    <property type="evidence" value="ECO:0007669"/>
    <property type="project" value="TreeGrafter"/>
</dbReference>
<feature type="chain" id="PRO_5040227611" description="Lipase domain-containing protein" evidence="5">
    <location>
        <begin position="18"/>
        <end position="343"/>
    </location>
</feature>
<dbReference type="Gene3D" id="3.40.50.1820">
    <property type="entry name" value="alpha/beta hydrolase"/>
    <property type="match status" value="1"/>
</dbReference>
<dbReference type="SUPFAM" id="SSF53474">
    <property type="entry name" value="alpha/beta-Hydrolases"/>
    <property type="match status" value="1"/>
</dbReference>
<dbReference type="InterPro" id="IPR013818">
    <property type="entry name" value="Lipase"/>
</dbReference>
<dbReference type="PRINTS" id="PR00821">
    <property type="entry name" value="TAGLIPASE"/>
</dbReference>
<sequence length="343" mass="37870">MLFLVLHMVLFSAFADGKAVEQDQMHIFSYVHPESQEEGVQFRDGHNEIDIGDVPTNLTNEEYTFTFYNWDYRSGEVISEESSISQLKRLFNKNLDTKIVVHGWLSSSHSFVVHNTIKVYLATRELNMIAVDWSTLAGYKLYPVTTYSVAPVGRGVAKLVKRLMEARVVSLDRLHLIGHSLGSHVMGIAAQTLSKEGHGKVARITGLDPASPLFEYIGGEDSRLDSGDAEFVDVIHTAGGAAGYYTALGHADFYPNGGTPIQPACEEISINIIGCSHGMSYKYYDESIENPEAFPAVNCDSWKSYANGSCDNNNGTYMGDPTPTSTRGIFYLTTNYKSPYGRG</sequence>
<feature type="domain" description="Lipase" evidence="6">
    <location>
        <begin position="55"/>
        <end position="340"/>
    </location>
</feature>
<dbReference type="PANTHER" id="PTHR11610:SF173">
    <property type="entry name" value="LIPASE DOMAIN-CONTAINING PROTEIN-RELATED"/>
    <property type="match status" value="1"/>
</dbReference>
<proteinExistence type="inferred from homology"/>
<comment type="similarity">
    <text evidence="2 4">Belongs to the AB hydrolase superfamily. Lipase family.</text>
</comment>
<dbReference type="OrthoDB" id="199913at2759"/>
<evidence type="ECO:0000256" key="5">
    <source>
        <dbReference type="SAM" id="SignalP"/>
    </source>
</evidence>
<evidence type="ECO:0000256" key="2">
    <source>
        <dbReference type="ARBA" id="ARBA00010701"/>
    </source>
</evidence>
<keyword evidence="5" id="KW-0732">Signal</keyword>
<accession>A0A9P0HSG0</accession>
<protein>
    <recommendedName>
        <fullName evidence="6">Lipase domain-containing protein</fullName>
    </recommendedName>
</protein>
<dbReference type="GO" id="GO:0016042">
    <property type="term" value="P:lipid catabolic process"/>
    <property type="evidence" value="ECO:0007669"/>
    <property type="project" value="TreeGrafter"/>
</dbReference>
<keyword evidence="8" id="KW-1185">Reference proteome</keyword>
<dbReference type="AlphaFoldDB" id="A0A9P0HSG0"/>